<dbReference type="Proteomes" id="UP000015442">
    <property type="component" value="Unassembled WGS sequence"/>
</dbReference>
<proteinExistence type="predicted"/>
<gene>
    <name evidence="1" type="ORF">LEP1GSC059_0442</name>
</gene>
<reference evidence="1 2" key="1">
    <citation type="submission" date="2013-05" db="EMBL/GenBank/DDBJ databases">
        <authorList>
            <person name="Harkins D.M."/>
            <person name="Durkin A.S."/>
            <person name="Brinkac L.M."/>
            <person name="Haft D.H."/>
            <person name="Selengut J.D."/>
            <person name="Sanka R."/>
            <person name="DePew J."/>
            <person name="Purushe J."/>
            <person name="Hartskeerl R.A."/>
            <person name="Ahmed A."/>
            <person name="van der Linden H."/>
            <person name="Goris M.G.A."/>
            <person name="Vinetz J.M."/>
            <person name="Sutton G.G."/>
            <person name="Nierman W.C."/>
            <person name="Fouts D.E."/>
        </authorList>
    </citation>
    <scope>NUCLEOTIDE SEQUENCE [LARGE SCALE GENOMIC DNA]</scope>
    <source>
        <strain evidence="1 2">CZ214</strain>
    </source>
</reference>
<dbReference type="EMBL" id="AKWY02000004">
    <property type="protein sequence ID" value="EQA73373.1"/>
    <property type="molecule type" value="Genomic_DNA"/>
</dbReference>
<comment type="caution">
    <text evidence="1">The sequence shown here is derived from an EMBL/GenBank/DDBJ whole genome shotgun (WGS) entry which is preliminary data.</text>
</comment>
<name>T0FJ16_9LEPT</name>
<organism evidence="1 2">
    <name type="scientific">Leptospira noguchii serovar Panama str. CZ214</name>
    <dbReference type="NCBI Taxonomy" id="1001595"/>
    <lineage>
        <taxon>Bacteria</taxon>
        <taxon>Pseudomonadati</taxon>
        <taxon>Spirochaetota</taxon>
        <taxon>Spirochaetia</taxon>
        <taxon>Leptospirales</taxon>
        <taxon>Leptospiraceae</taxon>
        <taxon>Leptospira</taxon>
    </lineage>
</organism>
<evidence type="ECO:0000313" key="2">
    <source>
        <dbReference type="Proteomes" id="UP000015442"/>
    </source>
</evidence>
<sequence length="38" mass="4424">MIGISETMFYNSTLSIELVHASSSYSQKYILNFECRFI</sequence>
<dbReference type="AlphaFoldDB" id="T0FJ16"/>
<accession>T0FJ16</accession>
<protein>
    <submittedName>
        <fullName evidence="1">Uncharacterized protein</fullName>
    </submittedName>
</protein>
<evidence type="ECO:0000313" key="1">
    <source>
        <dbReference type="EMBL" id="EQA73373.1"/>
    </source>
</evidence>